<sequence>MVDITYMNQCSSPFSSQSILPFCSCAGFGGGGIDGLMMFSLLMTIISTASKIWKLFSNIQKRHRNIEEAYKNKASRGESGGISALELNELGGPGSQRRKPSSVSSSPPDARLEEVEALLANVQKQVKATRKECLKRLTDLEEAQKVSEGKFNERLNKIEAK</sequence>
<keyword evidence="4" id="KW-1185">Reference proteome</keyword>
<proteinExistence type="predicted"/>
<name>A0A9W7FXJ2_9STRA</name>
<gene>
    <name evidence="3" type="ORF">TrCOL_g35</name>
</gene>
<reference evidence="4" key="1">
    <citation type="journal article" date="2023" name="Commun. Biol.">
        <title>Genome analysis of Parmales, the sister group of diatoms, reveals the evolutionary specialization of diatoms from phago-mixotrophs to photoautotrophs.</title>
        <authorList>
            <person name="Ban H."/>
            <person name="Sato S."/>
            <person name="Yoshikawa S."/>
            <person name="Yamada K."/>
            <person name="Nakamura Y."/>
            <person name="Ichinomiya M."/>
            <person name="Sato N."/>
            <person name="Blanc-Mathieu R."/>
            <person name="Endo H."/>
            <person name="Kuwata A."/>
            <person name="Ogata H."/>
        </authorList>
    </citation>
    <scope>NUCLEOTIDE SEQUENCE [LARGE SCALE GENOMIC DNA]</scope>
</reference>
<feature type="region of interest" description="Disordered" evidence="1">
    <location>
        <begin position="70"/>
        <end position="110"/>
    </location>
</feature>
<protein>
    <submittedName>
        <fullName evidence="3">Uncharacterized protein</fullName>
    </submittedName>
</protein>
<organism evidence="3 4">
    <name type="scientific">Triparma columacea</name>
    <dbReference type="NCBI Taxonomy" id="722753"/>
    <lineage>
        <taxon>Eukaryota</taxon>
        <taxon>Sar</taxon>
        <taxon>Stramenopiles</taxon>
        <taxon>Ochrophyta</taxon>
        <taxon>Bolidophyceae</taxon>
        <taxon>Parmales</taxon>
        <taxon>Triparmaceae</taxon>
        <taxon>Triparma</taxon>
    </lineage>
</organism>
<keyword evidence="2" id="KW-1133">Transmembrane helix</keyword>
<keyword evidence="2" id="KW-0812">Transmembrane</keyword>
<dbReference type="Proteomes" id="UP001165065">
    <property type="component" value="Unassembled WGS sequence"/>
</dbReference>
<dbReference type="AlphaFoldDB" id="A0A9W7FXJ2"/>
<evidence type="ECO:0000256" key="1">
    <source>
        <dbReference type="SAM" id="MobiDB-lite"/>
    </source>
</evidence>
<dbReference type="EMBL" id="BRYA01000558">
    <property type="protein sequence ID" value="GMI23009.1"/>
    <property type="molecule type" value="Genomic_DNA"/>
</dbReference>
<feature type="transmembrane region" description="Helical" evidence="2">
    <location>
        <begin position="36"/>
        <end position="56"/>
    </location>
</feature>
<accession>A0A9W7FXJ2</accession>
<comment type="caution">
    <text evidence="3">The sequence shown here is derived from an EMBL/GenBank/DDBJ whole genome shotgun (WGS) entry which is preliminary data.</text>
</comment>
<evidence type="ECO:0000313" key="4">
    <source>
        <dbReference type="Proteomes" id="UP001165065"/>
    </source>
</evidence>
<evidence type="ECO:0000256" key="2">
    <source>
        <dbReference type="SAM" id="Phobius"/>
    </source>
</evidence>
<evidence type="ECO:0000313" key="3">
    <source>
        <dbReference type="EMBL" id="GMI23009.1"/>
    </source>
</evidence>
<keyword evidence="2" id="KW-0472">Membrane</keyword>